<dbReference type="AlphaFoldDB" id="A0AAV5UYZ3"/>
<name>A0AAV5UYZ3_9BILA</name>
<sequence length="126" mass="14678">MAETLKQRWSSRTRSRLMPAFRQHRCRCEVWWLRVSSEAGDLQNWVQQSVPHLFSREESMNGERKRWTAPIVAEEGSWFGRRDSDIGPSEGKNWPRDSRDTTDTGRNLHQSILLLLLCTSSSSPPH</sequence>
<protein>
    <submittedName>
        <fullName evidence="2">Uncharacterized protein</fullName>
    </submittedName>
</protein>
<accession>A0AAV5UYZ3</accession>
<gene>
    <name evidence="2" type="ORF">PFISCL1PPCAC_2271</name>
</gene>
<feature type="compositionally biased region" description="Basic and acidic residues" evidence="1">
    <location>
        <begin position="93"/>
        <end position="103"/>
    </location>
</feature>
<reference evidence="2" key="1">
    <citation type="submission" date="2023-10" db="EMBL/GenBank/DDBJ databases">
        <title>Genome assembly of Pristionchus species.</title>
        <authorList>
            <person name="Yoshida K."/>
            <person name="Sommer R.J."/>
        </authorList>
    </citation>
    <scope>NUCLEOTIDE SEQUENCE</scope>
    <source>
        <strain evidence="2">RS5133</strain>
    </source>
</reference>
<dbReference type="Proteomes" id="UP001432322">
    <property type="component" value="Unassembled WGS sequence"/>
</dbReference>
<organism evidence="2 3">
    <name type="scientific">Pristionchus fissidentatus</name>
    <dbReference type="NCBI Taxonomy" id="1538716"/>
    <lineage>
        <taxon>Eukaryota</taxon>
        <taxon>Metazoa</taxon>
        <taxon>Ecdysozoa</taxon>
        <taxon>Nematoda</taxon>
        <taxon>Chromadorea</taxon>
        <taxon>Rhabditida</taxon>
        <taxon>Rhabditina</taxon>
        <taxon>Diplogasteromorpha</taxon>
        <taxon>Diplogasteroidea</taxon>
        <taxon>Neodiplogasteridae</taxon>
        <taxon>Pristionchus</taxon>
    </lineage>
</organism>
<evidence type="ECO:0000256" key="1">
    <source>
        <dbReference type="SAM" id="MobiDB-lite"/>
    </source>
</evidence>
<dbReference type="EMBL" id="BTSY01000001">
    <property type="protein sequence ID" value="GMT10974.1"/>
    <property type="molecule type" value="Genomic_DNA"/>
</dbReference>
<proteinExistence type="predicted"/>
<keyword evidence="3" id="KW-1185">Reference proteome</keyword>
<feature type="non-terminal residue" evidence="2">
    <location>
        <position position="126"/>
    </location>
</feature>
<evidence type="ECO:0000313" key="2">
    <source>
        <dbReference type="EMBL" id="GMT10974.1"/>
    </source>
</evidence>
<evidence type="ECO:0000313" key="3">
    <source>
        <dbReference type="Proteomes" id="UP001432322"/>
    </source>
</evidence>
<comment type="caution">
    <text evidence="2">The sequence shown here is derived from an EMBL/GenBank/DDBJ whole genome shotgun (WGS) entry which is preliminary data.</text>
</comment>
<feature type="region of interest" description="Disordered" evidence="1">
    <location>
        <begin position="79"/>
        <end position="105"/>
    </location>
</feature>